<evidence type="ECO:0000313" key="1">
    <source>
        <dbReference type="EMBL" id="KAI3732544.1"/>
    </source>
</evidence>
<keyword evidence="2" id="KW-1185">Reference proteome</keyword>
<reference evidence="1 2" key="2">
    <citation type="journal article" date="2022" name="Mol. Ecol. Resour.">
        <title>The genomes of chicory, endive, great burdock and yacon provide insights into Asteraceae paleo-polyploidization history and plant inulin production.</title>
        <authorList>
            <person name="Fan W."/>
            <person name="Wang S."/>
            <person name="Wang H."/>
            <person name="Wang A."/>
            <person name="Jiang F."/>
            <person name="Liu H."/>
            <person name="Zhao H."/>
            <person name="Xu D."/>
            <person name="Zhang Y."/>
        </authorList>
    </citation>
    <scope>NUCLEOTIDE SEQUENCE [LARGE SCALE GENOMIC DNA]</scope>
    <source>
        <strain evidence="2">cv. Yunnan</strain>
        <tissue evidence="1">Leaves</tissue>
    </source>
</reference>
<name>A0ACB9CE60_9ASTR</name>
<accession>A0ACB9CE60</accession>
<reference evidence="2" key="1">
    <citation type="journal article" date="2022" name="Mol. Ecol. Resour.">
        <title>The genomes of chicory, endive, great burdock and yacon provide insights into Asteraceae palaeo-polyploidization history and plant inulin production.</title>
        <authorList>
            <person name="Fan W."/>
            <person name="Wang S."/>
            <person name="Wang H."/>
            <person name="Wang A."/>
            <person name="Jiang F."/>
            <person name="Liu H."/>
            <person name="Zhao H."/>
            <person name="Xu D."/>
            <person name="Zhang Y."/>
        </authorList>
    </citation>
    <scope>NUCLEOTIDE SEQUENCE [LARGE SCALE GENOMIC DNA]</scope>
    <source>
        <strain evidence="2">cv. Yunnan</strain>
    </source>
</reference>
<dbReference type="EMBL" id="CM042038">
    <property type="protein sequence ID" value="KAI3732544.1"/>
    <property type="molecule type" value="Genomic_DNA"/>
</dbReference>
<sequence length="1244" mass="135355">MNIGGEEKEKESTDTVSFYKLFAFADLADYLLMIIGTVTAIGHGTCLPLMSVLLGDLINSFGQNQNNHNVVDVVSKVSVKFVYLAVWCGATAFLRERQSARIRNLYLKTILRQDISFFDKETNTGEVVGRMSGDTVLIQDAIGEKVGKFTKLFSTFVGGFIVAFVQGWLLTLLMLALIPPVVISGSIMSIMIAKMASRGQTAYAKAATIVEQTVGSIRTVASFTGEKKAVTDYDKSLLDAYKSSVQEGLVAGIGLGTMTLLMFCSYAVAVWYGAKMILERGYTGGDVLTIVFAVMTGSMSLGQATPCLSVFAAGQAAAFKMFETISRKPEIDAYDTKGKVLNDIRGDIELKDVYFRYPARPDEEIFSGFSLCISSGTTVALVGQSGSGKSTVVSLIERFYDPQQGEVLIDNISLKEFKLKWIREKIGLVSQEPVLFTSSIKDNILYGKDGASMDEVRVAVELANAAKFIDKLPQGLDTMVGEHGTQLSGGQKQRIAIARAILKDPRILLLDEATSALDAESERVVQEALDRIMVNRTTVVVAHRLSTVRNADMIAVIHMGKIVEKGSHLELVQDPEGAYSQLIKLQEVDSDSEHDNSEDQNKSETDKELTSLSSKKISHRRSSSSHRHSKSQSFGLSPQTSDPPPEPMENEPEKTSKHLPKVSLRRLAYLNKPETSVLIFGSIAAIINGTIYPIFSILLSSMIKTFYQPPHKMKSDSEFWALMFVILGVVSFIGYPVRSYLFSVAGAKLIKRIRSLCFEKVINMEVGWFDRLENSSGAIGARLSADAASVRGLVGDALAQIVQDSSSAATGLVIAFASCWQLALIILALIPFMSVNGYVQMQFMKGFSADAKLMYEEASQVANDAVGSIRTVASFCAEEKVMQLYRNKCEGPKKTGIKQGLISGIGFGVSFFSVFCMQAASFYAGARLVEAGKTIFADVFRVFFALTLAAVAVSQSSSFAPDSTKAKSSAISVFAILDRMSEIDPSDESGLTLETVKGEIVIRHVSFKYPTRPDVEIFRDLCLTIHSGKTVALVGESGSGKSTVIQLLQRFYNPDSGWITLDGTELHKFQLKWLRLQMGLVSQEPVLFNDTIRANIAYGKDGDATEAEILAASELANAHNFISGLHQGYDTTVGERGVQLSGGQKQRVAIARAIVKSPKILLLDEATSALDAESERVVQSALDRVMVNQTTVVVAHRLSTIKGADVIAVVKNGVIVEKGKHEKLINIKDGFYASLVALHISSSN</sequence>
<organism evidence="1 2">
    <name type="scientific">Smallanthus sonchifolius</name>
    <dbReference type="NCBI Taxonomy" id="185202"/>
    <lineage>
        <taxon>Eukaryota</taxon>
        <taxon>Viridiplantae</taxon>
        <taxon>Streptophyta</taxon>
        <taxon>Embryophyta</taxon>
        <taxon>Tracheophyta</taxon>
        <taxon>Spermatophyta</taxon>
        <taxon>Magnoliopsida</taxon>
        <taxon>eudicotyledons</taxon>
        <taxon>Gunneridae</taxon>
        <taxon>Pentapetalae</taxon>
        <taxon>asterids</taxon>
        <taxon>campanulids</taxon>
        <taxon>Asterales</taxon>
        <taxon>Asteraceae</taxon>
        <taxon>Asteroideae</taxon>
        <taxon>Heliantheae alliance</taxon>
        <taxon>Millerieae</taxon>
        <taxon>Smallanthus</taxon>
    </lineage>
</organism>
<protein>
    <submittedName>
        <fullName evidence="1">Uncharacterized protein</fullName>
    </submittedName>
</protein>
<evidence type="ECO:0000313" key="2">
    <source>
        <dbReference type="Proteomes" id="UP001056120"/>
    </source>
</evidence>
<gene>
    <name evidence="1" type="ORF">L1987_63750</name>
</gene>
<proteinExistence type="predicted"/>
<comment type="caution">
    <text evidence="1">The sequence shown here is derived from an EMBL/GenBank/DDBJ whole genome shotgun (WGS) entry which is preliminary data.</text>
</comment>
<dbReference type="Proteomes" id="UP001056120">
    <property type="component" value="Linkage Group LG21"/>
</dbReference>